<feature type="region of interest" description="Disordered" evidence="1">
    <location>
        <begin position="1"/>
        <end position="73"/>
    </location>
</feature>
<evidence type="ECO:0000256" key="1">
    <source>
        <dbReference type="SAM" id="MobiDB-lite"/>
    </source>
</evidence>
<dbReference type="Proteomes" id="UP000294547">
    <property type="component" value="Unassembled WGS sequence"/>
</dbReference>
<organism evidence="2 3">
    <name type="scientific">Oharaeibacter diazotrophicus</name>
    <dbReference type="NCBI Taxonomy" id="1920512"/>
    <lineage>
        <taxon>Bacteria</taxon>
        <taxon>Pseudomonadati</taxon>
        <taxon>Pseudomonadota</taxon>
        <taxon>Alphaproteobacteria</taxon>
        <taxon>Hyphomicrobiales</taxon>
        <taxon>Pleomorphomonadaceae</taxon>
        <taxon>Oharaeibacter</taxon>
    </lineage>
</organism>
<protein>
    <submittedName>
        <fullName evidence="2">Uncharacterized protein</fullName>
    </submittedName>
</protein>
<sequence length="84" mass="8685">MAGVSQGTMSVRATRSNRSDEDAASATRDVMRVRATQPVPPAPDHRARAGRPREPGAAGGGPPIGRAILGDDLPDAEVAAWNGR</sequence>
<feature type="compositionally biased region" description="Basic and acidic residues" evidence="1">
    <location>
        <begin position="43"/>
        <end position="54"/>
    </location>
</feature>
<dbReference type="EMBL" id="SNXY01000006">
    <property type="protein sequence ID" value="TDP87499.1"/>
    <property type="molecule type" value="Genomic_DNA"/>
</dbReference>
<feature type="compositionally biased region" description="Polar residues" evidence="1">
    <location>
        <begin position="1"/>
        <end position="16"/>
    </location>
</feature>
<dbReference type="AlphaFoldDB" id="A0A4R6RLG4"/>
<gene>
    <name evidence="2" type="ORF">EDD54_1394</name>
</gene>
<evidence type="ECO:0000313" key="2">
    <source>
        <dbReference type="EMBL" id="TDP87499.1"/>
    </source>
</evidence>
<evidence type="ECO:0000313" key="3">
    <source>
        <dbReference type="Proteomes" id="UP000294547"/>
    </source>
</evidence>
<accession>A0A4R6RLG4</accession>
<comment type="caution">
    <text evidence="2">The sequence shown here is derived from an EMBL/GenBank/DDBJ whole genome shotgun (WGS) entry which is preliminary data.</text>
</comment>
<name>A0A4R6RLG4_9HYPH</name>
<keyword evidence="3" id="KW-1185">Reference proteome</keyword>
<proteinExistence type="predicted"/>
<reference evidence="2 3" key="1">
    <citation type="submission" date="2019-03" db="EMBL/GenBank/DDBJ databases">
        <title>Genomic Encyclopedia of Type Strains, Phase IV (KMG-IV): sequencing the most valuable type-strain genomes for metagenomic binning, comparative biology and taxonomic classification.</title>
        <authorList>
            <person name="Goeker M."/>
        </authorList>
    </citation>
    <scope>NUCLEOTIDE SEQUENCE [LARGE SCALE GENOMIC DNA]</scope>
    <source>
        <strain evidence="2 3">DSM 102969</strain>
    </source>
</reference>